<dbReference type="EMBL" id="KV423971">
    <property type="protein sequence ID" value="KZT56871.1"/>
    <property type="molecule type" value="Genomic_DNA"/>
</dbReference>
<keyword evidence="9" id="KW-1185">Reference proteome</keyword>
<feature type="transmembrane region" description="Helical" evidence="7">
    <location>
        <begin position="106"/>
        <end position="126"/>
    </location>
</feature>
<keyword evidence="6 7" id="KW-0472">Membrane</keyword>
<reference evidence="8 9" key="1">
    <citation type="journal article" date="2016" name="Mol. Biol. Evol.">
        <title>Comparative Genomics of Early-Diverging Mushroom-Forming Fungi Provides Insights into the Origins of Lignocellulose Decay Capabilities.</title>
        <authorList>
            <person name="Nagy L.G."/>
            <person name="Riley R."/>
            <person name="Tritt A."/>
            <person name="Adam C."/>
            <person name="Daum C."/>
            <person name="Floudas D."/>
            <person name="Sun H."/>
            <person name="Yadav J.S."/>
            <person name="Pangilinan J."/>
            <person name="Larsson K.H."/>
            <person name="Matsuura K."/>
            <person name="Barry K."/>
            <person name="Labutti K."/>
            <person name="Kuo R."/>
            <person name="Ohm R.A."/>
            <person name="Bhattacharya S.S."/>
            <person name="Shirouzu T."/>
            <person name="Yoshinaga Y."/>
            <person name="Martin F.M."/>
            <person name="Grigoriev I.V."/>
            <person name="Hibbett D.S."/>
        </authorList>
    </citation>
    <scope>NUCLEOTIDE SEQUENCE [LARGE SCALE GENOMIC DNA]</scope>
    <source>
        <strain evidence="8 9">HHB12733</strain>
    </source>
</reference>
<keyword evidence="5 7" id="KW-1133">Transmembrane helix</keyword>
<feature type="transmembrane region" description="Helical" evidence="7">
    <location>
        <begin position="303"/>
        <end position="322"/>
    </location>
</feature>
<dbReference type="AlphaFoldDB" id="A0A165FKA7"/>
<dbReference type="PANTHER" id="PTHR10778">
    <property type="entry name" value="SOLUTE CARRIER FAMILY 35 MEMBER B"/>
    <property type="match status" value="1"/>
</dbReference>
<dbReference type="FunCoup" id="A0A165FKA7">
    <property type="interactions" value="111"/>
</dbReference>
<dbReference type="InParanoid" id="A0A165FKA7"/>
<feature type="transmembrane region" description="Helical" evidence="7">
    <location>
        <begin position="133"/>
        <end position="151"/>
    </location>
</feature>
<dbReference type="GO" id="GO:0005789">
    <property type="term" value="C:endoplasmic reticulum membrane"/>
    <property type="evidence" value="ECO:0007669"/>
    <property type="project" value="TreeGrafter"/>
</dbReference>
<organism evidence="8 9">
    <name type="scientific">Calocera cornea HHB12733</name>
    <dbReference type="NCBI Taxonomy" id="1353952"/>
    <lineage>
        <taxon>Eukaryota</taxon>
        <taxon>Fungi</taxon>
        <taxon>Dikarya</taxon>
        <taxon>Basidiomycota</taxon>
        <taxon>Agaricomycotina</taxon>
        <taxon>Dacrymycetes</taxon>
        <taxon>Dacrymycetales</taxon>
        <taxon>Dacrymycetaceae</taxon>
        <taxon>Calocera</taxon>
    </lineage>
</organism>
<feature type="transmembrane region" description="Helical" evidence="7">
    <location>
        <begin position="7"/>
        <end position="26"/>
    </location>
</feature>
<evidence type="ECO:0000256" key="5">
    <source>
        <dbReference type="ARBA" id="ARBA00022989"/>
    </source>
</evidence>
<feature type="transmembrane region" description="Helical" evidence="7">
    <location>
        <begin position="171"/>
        <end position="190"/>
    </location>
</feature>
<accession>A0A165FKA7</accession>
<dbReference type="Pfam" id="PF08449">
    <property type="entry name" value="UAA"/>
    <property type="match status" value="1"/>
</dbReference>
<keyword evidence="2" id="KW-0813">Transport</keyword>
<gene>
    <name evidence="8" type="ORF">CALCODRAFT_550646</name>
</gene>
<dbReference type="GO" id="GO:0000139">
    <property type="term" value="C:Golgi membrane"/>
    <property type="evidence" value="ECO:0007669"/>
    <property type="project" value="TreeGrafter"/>
</dbReference>
<dbReference type="InterPro" id="IPR013657">
    <property type="entry name" value="SCL35B1-4/HUT1"/>
</dbReference>
<proteinExistence type="predicted"/>
<feature type="transmembrane region" description="Helical" evidence="7">
    <location>
        <begin position="328"/>
        <end position="347"/>
    </location>
</feature>
<dbReference type="OrthoDB" id="999962at2759"/>
<evidence type="ECO:0000313" key="8">
    <source>
        <dbReference type="EMBL" id="KZT56871.1"/>
    </source>
</evidence>
<evidence type="ECO:0000256" key="7">
    <source>
        <dbReference type="SAM" id="Phobius"/>
    </source>
</evidence>
<comment type="subcellular location">
    <subcellularLocation>
        <location evidence="1">Endomembrane system</location>
        <topology evidence="1">Multi-pass membrane protein</topology>
    </subcellularLocation>
</comment>
<evidence type="ECO:0000256" key="1">
    <source>
        <dbReference type="ARBA" id="ARBA00004127"/>
    </source>
</evidence>
<keyword evidence="4 7" id="KW-0812">Transmembrane</keyword>
<name>A0A165FKA7_9BASI</name>
<feature type="transmembrane region" description="Helical" evidence="7">
    <location>
        <begin position="82"/>
        <end position="100"/>
    </location>
</feature>
<sequence length="368" mass="39660">MGTAVDWTVIVTLVFGGCCSNAWSLGRLLQRSPLVGPALTVAQILVVAVPQLPHFITLHPVPRTTLRLLPALRPRVVPLRRWLIDVLLITAVSLLNNTVFRYRIPLTLHIIFRSGGLAVSMLLGYLRLGRKYSVLQVSSVLLVTLGIVLATLSSRQSTGTVTTSAVAPADYAAGICLLLVGLLLSGWLGMRQEETFRVWGPQWQESLFYTHLLSLPIWSLFLPDIHAGLAAIQESSDLTPLYLYLPPRGGGPLELPGLQGTWTRMLLYRVPTLYWALALNVLSQYACVAGVNRLTTRVSSVAVNLILTARKTISVVINVLYLGEGWNAGLVAGAGMVAGGTILYGLSPAGKGGAPVKTKAEEKKGKAD</sequence>
<evidence type="ECO:0000256" key="4">
    <source>
        <dbReference type="ARBA" id="ARBA00022692"/>
    </source>
</evidence>
<evidence type="ECO:0000256" key="6">
    <source>
        <dbReference type="ARBA" id="ARBA00023136"/>
    </source>
</evidence>
<evidence type="ECO:0000256" key="2">
    <source>
        <dbReference type="ARBA" id="ARBA00022448"/>
    </source>
</evidence>
<evidence type="ECO:0000256" key="3">
    <source>
        <dbReference type="ARBA" id="ARBA00022597"/>
    </source>
</evidence>
<dbReference type="PANTHER" id="PTHR10778:SF4">
    <property type="entry name" value="NUCLEOTIDE SUGAR TRANSPORTER SLC35B4"/>
    <property type="match status" value="1"/>
</dbReference>
<dbReference type="GO" id="GO:0005462">
    <property type="term" value="F:UDP-N-acetylglucosamine transmembrane transporter activity"/>
    <property type="evidence" value="ECO:0007669"/>
    <property type="project" value="TreeGrafter"/>
</dbReference>
<keyword evidence="3" id="KW-0762">Sugar transport</keyword>
<feature type="transmembrane region" description="Helical" evidence="7">
    <location>
        <begin position="38"/>
        <end position="61"/>
    </location>
</feature>
<evidence type="ECO:0000313" key="9">
    <source>
        <dbReference type="Proteomes" id="UP000076842"/>
    </source>
</evidence>
<dbReference type="GO" id="GO:0005464">
    <property type="term" value="F:UDP-xylose transmembrane transporter activity"/>
    <property type="evidence" value="ECO:0007669"/>
    <property type="project" value="TreeGrafter"/>
</dbReference>
<protein>
    <submittedName>
        <fullName evidence="8">UAA transporter</fullName>
    </submittedName>
</protein>
<dbReference type="STRING" id="1353952.A0A165FKA7"/>
<dbReference type="Proteomes" id="UP000076842">
    <property type="component" value="Unassembled WGS sequence"/>
</dbReference>